<name>A0ACC1L5W5_9FUNG</name>
<sequence>PGYSPHYRQQLEHGIKRGPQNDSNMDSDGYRRPIRSSYEDERSSYANEPAPRRPVSQASTGHYPQQQQQQSRSIGNTDRPGYYQVDIPSAPRMFNVRRTVFMRIPYKAASVSGSIRSKLSKFGEIADMLELPNKSVCYVMFYDSRDAANAINVLKNDFYIGDAHINIVESRHRPTAFTRSPQQTDYQASVLVSLVGAKRGFEDSDRVHFERYGEICAFYPYYGSDTEWVIEYYDCRAARDAALNCHGQAACKGTMYTTFLWDDSVPRPESSSEPSLKKFRMSNTVSDTTMSGASAVSALNQLVSRAPRHDSQSTMVADISPLIPSKDLARTLGGLLDYPPSAVALTESANAAASAVRTAPRYDAAAPRDTSVTSAQFSGFDTASSSATAVSAMVPSVSKHGYPTQQQLYQGQEHMKSMSLDNDNEGVNSLLGILAQVRKSVGASNDLKKR</sequence>
<organism evidence="1 2">
    <name type="scientific">Coemansia furcata</name>
    <dbReference type="NCBI Taxonomy" id="417177"/>
    <lineage>
        <taxon>Eukaryota</taxon>
        <taxon>Fungi</taxon>
        <taxon>Fungi incertae sedis</taxon>
        <taxon>Zoopagomycota</taxon>
        <taxon>Kickxellomycotina</taxon>
        <taxon>Kickxellomycetes</taxon>
        <taxon>Kickxellales</taxon>
        <taxon>Kickxellaceae</taxon>
        <taxon>Coemansia</taxon>
    </lineage>
</organism>
<protein>
    <submittedName>
        <fullName evidence="1">Uncharacterized protein</fullName>
    </submittedName>
</protein>
<dbReference type="EMBL" id="JANBUP010002171">
    <property type="protein sequence ID" value="KAJ2801526.1"/>
    <property type="molecule type" value="Genomic_DNA"/>
</dbReference>
<accession>A0ACC1L5W5</accession>
<evidence type="ECO:0000313" key="1">
    <source>
        <dbReference type="EMBL" id="KAJ2801526.1"/>
    </source>
</evidence>
<keyword evidence="2" id="KW-1185">Reference proteome</keyword>
<reference evidence="1" key="1">
    <citation type="submission" date="2022-07" db="EMBL/GenBank/DDBJ databases">
        <title>Phylogenomic reconstructions and comparative analyses of Kickxellomycotina fungi.</title>
        <authorList>
            <person name="Reynolds N.K."/>
            <person name="Stajich J.E."/>
            <person name="Barry K."/>
            <person name="Grigoriev I.V."/>
            <person name="Crous P."/>
            <person name="Smith M.E."/>
        </authorList>
    </citation>
    <scope>NUCLEOTIDE SEQUENCE</scope>
    <source>
        <strain evidence="1">CBS 102833</strain>
    </source>
</reference>
<feature type="non-terminal residue" evidence="1">
    <location>
        <position position="1"/>
    </location>
</feature>
<comment type="caution">
    <text evidence="1">The sequence shown here is derived from an EMBL/GenBank/DDBJ whole genome shotgun (WGS) entry which is preliminary data.</text>
</comment>
<proteinExistence type="predicted"/>
<gene>
    <name evidence="1" type="ORF">H4S07_004912</name>
</gene>
<dbReference type="Proteomes" id="UP001140096">
    <property type="component" value="Unassembled WGS sequence"/>
</dbReference>
<evidence type="ECO:0000313" key="2">
    <source>
        <dbReference type="Proteomes" id="UP001140096"/>
    </source>
</evidence>